<organism evidence="1">
    <name type="scientific">Amblyomma aureolatum</name>
    <dbReference type="NCBI Taxonomy" id="187763"/>
    <lineage>
        <taxon>Eukaryota</taxon>
        <taxon>Metazoa</taxon>
        <taxon>Ecdysozoa</taxon>
        <taxon>Arthropoda</taxon>
        <taxon>Chelicerata</taxon>
        <taxon>Arachnida</taxon>
        <taxon>Acari</taxon>
        <taxon>Parasitiformes</taxon>
        <taxon>Ixodida</taxon>
        <taxon>Ixodoidea</taxon>
        <taxon>Ixodidae</taxon>
        <taxon>Amblyomminae</taxon>
        <taxon>Amblyomma</taxon>
    </lineage>
</organism>
<dbReference type="Gene3D" id="2.40.50.140">
    <property type="entry name" value="Nucleic acid-binding proteins"/>
    <property type="match status" value="1"/>
</dbReference>
<sequence length="588" mass="64384">SGGGSGTSMPSQLVDQDGIIETVKANYGFIKFGRNQRERAFFHANNVDKSVGRSIKNLPDVFTVDDKVRFNAKPSKKPSDKVKWEATTVYLSHRSGGRQGAFDSDDESGNEVFMSDDESDIQDLLQEKLNEGDSCDADIDESPVGYPDWDMTSVKGGSSDISVQGKLNLLCASSEWEAKRKLSGERGFFYPDSETDGSIKFGPNQASVASATADVTYQDGEQVGNLLWEVCDGQEVCFDAVEAEHNVWVATLVWTGQRPEEPPHVSDSEAIFNRLTNKVVDNEEPAANSEHDPGWDIGEEDTVRNMAPPSHESQPAVSIYNNAKATIVKSMECIGTCEVQERRVSRKIEFTSDCFYKNGSIFLGDLNEVLQEGDMVNLDYMVGVSGTRKEIVHCDLVWQGRRPVGVPQLSPEEFDRRLRTEVHAAGSSTPFEEFETEVERADKASRTPSQAPSDLALFEGAVPSRQSSSVSVMGIPVDMPPSAMSSPARSLRVPRTQNQARGNIPGASILTSEANDDVLLRLAKMVAAEITAERERTRIVLRDIGVQTTEDPWTSSLTRLDGMAPTLVSSSTQTLSTGGIKSEELFIN</sequence>
<dbReference type="EMBL" id="GFAC01004924">
    <property type="protein sequence ID" value="JAT94264.1"/>
    <property type="molecule type" value="mRNA"/>
</dbReference>
<evidence type="ECO:0000313" key="1">
    <source>
        <dbReference type="EMBL" id="JAT94264.1"/>
    </source>
</evidence>
<proteinExistence type="evidence at transcript level"/>
<dbReference type="InterPro" id="IPR012340">
    <property type="entry name" value="NA-bd_OB-fold"/>
</dbReference>
<reference evidence="1" key="1">
    <citation type="journal article" date="2017" name="Front. Cell. Infect. Microbiol.">
        <title>The Distinct Transcriptional Response of the Midgut of Amblyomma sculptum and Amblyomma aureolatum Ticks to Rickettsia rickettsii Correlates to Their Differences in Susceptibility to Infection.</title>
        <authorList>
            <person name="Martins L.A."/>
            <person name="Galletti M.F.B.M."/>
            <person name="Ribeiro J.M."/>
            <person name="Fujita A."/>
            <person name="Costa F.B."/>
            <person name="Labruna M.B."/>
            <person name="Daffre S."/>
            <person name="Fogaca A.C."/>
        </authorList>
    </citation>
    <scope>NUCLEOTIDE SEQUENCE</scope>
</reference>
<name>A0A1E1X4S8_9ACAR</name>
<feature type="non-terminal residue" evidence="1">
    <location>
        <position position="1"/>
    </location>
</feature>
<protein>
    <submittedName>
        <fullName evidence="1">Uncharacterized protein</fullName>
    </submittedName>
</protein>
<accession>A0A1E1X4S8</accession>
<dbReference type="AlphaFoldDB" id="A0A1E1X4S8"/>